<dbReference type="InterPro" id="IPR038695">
    <property type="entry name" value="Saro_0823-like_sf"/>
</dbReference>
<dbReference type="OrthoDB" id="5526466at2"/>
<accession>A0A4R3KLM6</accession>
<dbReference type="Pfam" id="PF02643">
    <property type="entry name" value="DUF192"/>
    <property type="match status" value="1"/>
</dbReference>
<proteinExistence type="predicted"/>
<protein>
    <recommendedName>
        <fullName evidence="4">DUF192 domain-containing protein</fullName>
    </recommendedName>
</protein>
<keyword evidence="1" id="KW-1133">Transmembrane helix</keyword>
<comment type="caution">
    <text evidence="2">The sequence shown here is derived from an EMBL/GenBank/DDBJ whole genome shotgun (WGS) entry which is preliminary data.</text>
</comment>
<dbReference type="Proteomes" id="UP000295807">
    <property type="component" value="Unassembled WGS sequence"/>
</dbReference>
<evidence type="ECO:0008006" key="4">
    <source>
        <dbReference type="Google" id="ProtNLM"/>
    </source>
</evidence>
<keyword evidence="1" id="KW-0812">Transmembrane</keyword>
<dbReference type="EMBL" id="SMAD01000021">
    <property type="protein sequence ID" value="TCS84336.1"/>
    <property type="molecule type" value="Genomic_DNA"/>
</dbReference>
<dbReference type="InterPro" id="IPR003795">
    <property type="entry name" value="DUF192"/>
</dbReference>
<evidence type="ECO:0000313" key="3">
    <source>
        <dbReference type="Proteomes" id="UP000295807"/>
    </source>
</evidence>
<name>A0A4R3KLM6_9SPHI</name>
<evidence type="ECO:0000256" key="1">
    <source>
        <dbReference type="SAM" id="Phobius"/>
    </source>
</evidence>
<keyword evidence="1" id="KW-0472">Membrane</keyword>
<dbReference type="Gene3D" id="2.60.120.1140">
    <property type="entry name" value="Protein of unknown function DUF192"/>
    <property type="match status" value="1"/>
</dbReference>
<keyword evidence="3" id="KW-1185">Reference proteome</keyword>
<organism evidence="2 3">
    <name type="scientific">Anseongella ginsenosidimutans</name>
    <dbReference type="NCBI Taxonomy" id="496056"/>
    <lineage>
        <taxon>Bacteria</taxon>
        <taxon>Pseudomonadati</taxon>
        <taxon>Bacteroidota</taxon>
        <taxon>Sphingobacteriia</taxon>
        <taxon>Sphingobacteriales</taxon>
        <taxon>Sphingobacteriaceae</taxon>
        <taxon>Anseongella</taxon>
    </lineage>
</organism>
<sequence>MSNARRNVRIFVGLFLLAAVSTGVYYLYLYKPEKKAGILLEHTGNSFKKEGELTFIDGETGEKVITIDIEKAETPEEHEIGLMYRRDMQESQGMLFIGKQEEEKGFWMKNTYIALDIIYVNAEKEIVSIGKYAKPQSTESIPSGAPAQYVVEVVAGFSDKYGIGKGDKISF</sequence>
<dbReference type="RefSeq" id="WP_132130728.1">
    <property type="nucleotide sequence ID" value="NZ_CP042432.1"/>
</dbReference>
<dbReference type="PANTHER" id="PTHR37953">
    <property type="entry name" value="UPF0127 PROTEIN MJ1496"/>
    <property type="match status" value="1"/>
</dbReference>
<dbReference type="PANTHER" id="PTHR37953:SF1">
    <property type="entry name" value="UPF0127 PROTEIN MJ1496"/>
    <property type="match status" value="1"/>
</dbReference>
<gene>
    <name evidence="2" type="ORF">EDD80_12113</name>
</gene>
<reference evidence="2 3" key="1">
    <citation type="submission" date="2019-03" db="EMBL/GenBank/DDBJ databases">
        <title>Genomic Encyclopedia of Type Strains, Phase IV (KMG-IV): sequencing the most valuable type-strain genomes for metagenomic binning, comparative biology and taxonomic classification.</title>
        <authorList>
            <person name="Goeker M."/>
        </authorList>
    </citation>
    <scope>NUCLEOTIDE SEQUENCE [LARGE SCALE GENOMIC DNA]</scope>
    <source>
        <strain evidence="2 3">DSM 21100</strain>
    </source>
</reference>
<dbReference type="AlphaFoldDB" id="A0A4R3KLM6"/>
<evidence type="ECO:0000313" key="2">
    <source>
        <dbReference type="EMBL" id="TCS84336.1"/>
    </source>
</evidence>
<feature type="transmembrane region" description="Helical" evidence="1">
    <location>
        <begin position="7"/>
        <end position="28"/>
    </location>
</feature>